<dbReference type="Gene3D" id="1.20.58.1880">
    <property type="match status" value="1"/>
</dbReference>
<keyword evidence="4" id="KW-0805">Transcription regulation</keyword>
<dbReference type="AlphaFoldDB" id="A0A6A4SZ75"/>
<dbReference type="PANTHER" id="PTHR16089:SF12">
    <property type="entry name" value="REST COREPRESSOR 2"/>
    <property type="match status" value="1"/>
</dbReference>
<evidence type="ECO:0000256" key="6">
    <source>
        <dbReference type="ARBA" id="ARBA00023163"/>
    </source>
</evidence>
<sequence length="702" mass="80185">MLHFKCFAHTLNLASQRALKLTPVARLLGRVRRITSFFRRSTTASHVLREKQKLLNLPQHKLLADVVTRWNSAPGMLQRFLEQQPAIHAALLSAEVRKTEKEICTLSESDITAAEEVVTAMKPMKVATLVMSQETTPTLSVVAPLHAQLIHDLQDSPTDSNLTREIKSAVCQDLKEKTNARTSVLESSQKLQGARGHFSRVRLEWRQERQTDVNVLPEDDEDSNQGAAKKLKTAEDQAKEEMARYKEEAPMPLVNNPLDWWKDHQSEYPLLSHVAKRYLYSMIRVGGDYQAQIPEFKPVDEYILMAKEKHGYNMEQALGMLLWHKHDVERSLADLANFTPFPDEWTVEDKVLFEQAFSFHGKSFHRIQQMLPDKLISSLVKYYYSWKKTRTRTSVMDRQARRLVSKREKDDRHENPSHLLKGHNDDLEEGADPGSDSDFEIDNKKEAVKQNPSSTSSDKAAPSRSGPIKKENIGAQYRHHPLRARRRPPKGMHLEQGDIMSLSASHDSGVLTIRQLDTQLVSLKRQVQSIKQNNSSLKQSLNEGVDTLRPAEMNSRWTTEEQLLAVQAIRRYGKDFSAIAEVIGTKTPAQVSSFFVSYRRRFNLDEVLREWAAEQVATSRDQRDPRRSGEEMAAAAPDGGAEGDEVRPPAASTFLSRAVAVSKPRDKRTFKRPPTPKLHKLVLRDRRNMVWSYERSIHQVFC</sequence>
<protein>
    <recommendedName>
        <fullName evidence="10">REST corepressor 2</fullName>
    </recommendedName>
</protein>
<dbReference type="FunFam" id="1.20.58.1880:FF:000001">
    <property type="entry name" value="REST corepressor 1"/>
    <property type="match status" value="1"/>
</dbReference>
<feature type="domain" description="SANT" evidence="14">
    <location>
        <begin position="552"/>
        <end position="603"/>
    </location>
</feature>
<dbReference type="Pfam" id="PF20878">
    <property type="entry name" value="REST_helical"/>
    <property type="match status" value="1"/>
</dbReference>
<keyword evidence="6" id="KW-0804">Transcription</keyword>
<evidence type="ECO:0000259" key="13">
    <source>
        <dbReference type="PROSITE" id="PS51156"/>
    </source>
</evidence>
<evidence type="ECO:0000256" key="4">
    <source>
        <dbReference type="ARBA" id="ARBA00023015"/>
    </source>
</evidence>
<evidence type="ECO:0000313" key="15">
    <source>
        <dbReference type="EMBL" id="KAF0039133.1"/>
    </source>
</evidence>
<feature type="compositionally biased region" description="Basic and acidic residues" evidence="12">
    <location>
        <begin position="620"/>
        <end position="630"/>
    </location>
</feature>
<dbReference type="GO" id="GO:0046983">
    <property type="term" value="F:protein dimerization activity"/>
    <property type="evidence" value="ECO:0007669"/>
    <property type="project" value="InterPro"/>
</dbReference>
<feature type="domain" description="SANT" evidence="14">
    <location>
        <begin position="340"/>
        <end position="391"/>
    </location>
</feature>
<dbReference type="PROSITE" id="PS51156">
    <property type="entry name" value="ELM2"/>
    <property type="match status" value="1"/>
</dbReference>
<evidence type="ECO:0000256" key="3">
    <source>
        <dbReference type="ARBA" id="ARBA00022737"/>
    </source>
</evidence>
<dbReference type="InterPro" id="IPR000949">
    <property type="entry name" value="ELM2_dom"/>
</dbReference>
<evidence type="ECO:0000256" key="11">
    <source>
        <dbReference type="SAM" id="Coils"/>
    </source>
</evidence>
<dbReference type="InterPro" id="IPR051066">
    <property type="entry name" value="Trans_reg/Corepressor"/>
</dbReference>
<dbReference type="CDD" id="cd00167">
    <property type="entry name" value="SANT"/>
    <property type="match status" value="1"/>
</dbReference>
<comment type="similarity">
    <text evidence="9">Belongs to the CoREST family.</text>
</comment>
<dbReference type="FunFam" id="1.10.10.60:FF:000033">
    <property type="entry name" value="REST corepressor 3"/>
    <property type="match status" value="1"/>
</dbReference>
<feature type="compositionally biased region" description="Basic and acidic residues" evidence="12">
    <location>
        <begin position="405"/>
        <end position="416"/>
    </location>
</feature>
<dbReference type="InterPro" id="IPR012337">
    <property type="entry name" value="RNaseH-like_sf"/>
</dbReference>
<feature type="region of interest" description="Disordered" evidence="12">
    <location>
        <begin position="395"/>
        <end position="493"/>
    </location>
</feature>
<feature type="compositionally biased region" description="Acidic residues" evidence="12">
    <location>
        <begin position="426"/>
        <end position="440"/>
    </location>
</feature>
<feature type="region of interest" description="Disordered" evidence="12">
    <location>
        <begin position="616"/>
        <end position="648"/>
    </location>
</feature>
<evidence type="ECO:0000256" key="8">
    <source>
        <dbReference type="ARBA" id="ARBA00037180"/>
    </source>
</evidence>
<dbReference type="InterPro" id="IPR001005">
    <property type="entry name" value="SANT/Myb"/>
</dbReference>
<dbReference type="InterPro" id="IPR049048">
    <property type="entry name" value="REST_helical"/>
</dbReference>
<dbReference type="Proteomes" id="UP000438429">
    <property type="component" value="Unassembled WGS sequence"/>
</dbReference>
<gene>
    <name evidence="15" type="ORF">F2P81_009617</name>
</gene>
<dbReference type="SUPFAM" id="SSF46689">
    <property type="entry name" value="Homeodomain-like"/>
    <property type="match status" value="2"/>
</dbReference>
<proteinExistence type="inferred from homology"/>
<dbReference type="Pfam" id="PF05699">
    <property type="entry name" value="Dimer_Tnp_hAT"/>
    <property type="match status" value="1"/>
</dbReference>
<dbReference type="InterPro" id="IPR009057">
    <property type="entry name" value="Homeodomain-like_sf"/>
</dbReference>
<reference evidence="15 16" key="1">
    <citation type="submission" date="2019-06" db="EMBL/GenBank/DDBJ databases">
        <title>Draft genomes of female and male turbot (Scophthalmus maximus).</title>
        <authorList>
            <person name="Xu H."/>
            <person name="Xu X.-W."/>
            <person name="Shao C."/>
            <person name="Chen S."/>
        </authorList>
    </citation>
    <scope>NUCLEOTIDE SEQUENCE [LARGE SCALE GENOMIC DNA]</scope>
    <source>
        <strain evidence="15">Ysfricsl-2016a</strain>
        <tissue evidence="15">Blood</tissue>
    </source>
</reference>
<evidence type="ECO:0000256" key="9">
    <source>
        <dbReference type="ARBA" id="ARBA00038011"/>
    </source>
</evidence>
<dbReference type="Pfam" id="PF00249">
    <property type="entry name" value="Myb_DNA-binding"/>
    <property type="match status" value="2"/>
</dbReference>
<dbReference type="PROSITE" id="PS51293">
    <property type="entry name" value="SANT"/>
    <property type="match status" value="2"/>
</dbReference>
<keyword evidence="2" id="KW-0678">Repressor</keyword>
<keyword evidence="7" id="KW-0539">Nucleus</keyword>
<evidence type="ECO:0000256" key="12">
    <source>
        <dbReference type="SAM" id="MobiDB-lite"/>
    </source>
</evidence>
<comment type="function">
    <text evidence="8">May act as a component of a corepressor complex that represses transcription.</text>
</comment>
<evidence type="ECO:0000256" key="10">
    <source>
        <dbReference type="ARBA" id="ARBA00040517"/>
    </source>
</evidence>
<accession>A0A6A4SZ75</accession>
<dbReference type="GO" id="GO:0006357">
    <property type="term" value="P:regulation of transcription by RNA polymerase II"/>
    <property type="evidence" value="ECO:0007669"/>
    <property type="project" value="TreeGrafter"/>
</dbReference>
<evidence type="ECO:0000256" key="1">
    <source>
        <dbReference type="ARBA" id="ARBA00004123"/>
    </source>
</evidence>
<name>A0A6A4SZ75_SCOMX</name>
<dbReference type="EMBL" id="VEVO01000008">
    <property type="protein sequence ID" value="KAF0039133.1"/>
    <property type="molecule type" value="Genomic_DNA"/>
</dbReference>
<keyword evidence="5 11" id="KW-0175">Coiled coil</keyword>
<evidence type="ECO:0000313" key="16">
    <source>
        <dbReference type="Proteomes" id="UP000438429"/>
    </source>
</evidence>
<dbReference type="GO" id="GO:0005667">
    <property type="term" value="C:transcription regulator complex"/>
    <property type="evidence" value="ECO:0007669"/>
    <property type="project" value="TreeGrafter"/>
</dbReference>
<evidence type="ECO:0000259" key="14">
    <source>
        <dbReference type="PROSITE" id="PS51293"/>
    </source>
</evidence>
<comment type="subcellular location">
    <subcellularLocation>
        <location evidence="1">Nucleus</location>
    </subcellularLocation>
</comment>
<feature type="domain" description="ELM2" evidence="13">
    <location>
        <begin position="199"/>
        <end position="339"/>
    </location>
</feature>
<organism evidence="15 16">
    <name type="scientific">Scophthalmus maximus</name>
    <name type="common">Turbot</name>
    <name type="synonym">Psetta maxima</name>
    <dbReference type="NCBI Taxonomy" id="52904"/>
    <lineage>
        <taxon>Eukaryota</taxon>
        <taxon>Metazoa</taxon>
        <taxon>Chordata</taxon>
        <taxon>Craniata</taxon>
        <taxon>Vertebrata</taxon>
        <taxon>Euteleostomi</taxon>
        <taxon>Actinopterygii</taxon>
        <taxon>Neopterygii</taxon>
        <taxon>Teleostei</taxon>
        <taxon>Neoteleostei</taxon>
        <taxon>Acanthomorphata</taxon>
        <taxon>Carangaria</taxon>
        <taxon>Pleuronectiformes</taxon>
        <taxon>Pleuronectoidei</taxon>
        <taxon>Scophthalmidae</taxon>
        <taxon>Scophthalmus</taxon>
    </lineage>
</organism>
<dbReference type="SUPFAM" id="SSF53098">
    <property type="entry name" value="Ribonuclease H-like"/>
    <property type="match status" value="1"/>
</dbReference>
<feature type="compositionally biased region" description="Basic residues" evidence="12">
    <location>
        <begin position="477"/>
        <end position="490"/>
    </location>
</feature>
<feature type="coiled-coil region" evidence="11">
    <location>
        <begin position="513"/>
        <end position="540"/>
    </location>
</feature>
<evidence type="ECO:0000256" key="2">
    <source>
        <dbReference type="ARBA" id="ARBA00022491"/>
    </source>
</evidence>
<dbReference type="InterPro" id="IPR008906">
    <property type="entry name" value="HATC_C_dom"/>
</dbReference>
<dbReference type="GO" id="GO:0003714">
    <property type="term" value="F:transcription corepressor activity"/>
    <property type="evidence" value="ECO:0007669"/>
    <property type="project" value="TreeGrafter"/>
</dbReference>
<evidence type="ECO:0000256" key="7">
    <source>
        <dbReference type="ARBA" id="ARBA00023242"/>
    </source>
</evidence>
<dbReference type="SMART" id="SM00717">
    <property type="entry name" value="SANT"/>
    <property type="match status" value="2"/>
</dbReference>
<dbReference type="GO" id="GO:0000118">
    <property type="term" value="C:histone deacetylase complex"/>
    <property type="evidence" value="ECO:0007669"/>
    <property type="project" value="TreeGrafter"/>
</dbReference>
<dbReference type="PANTHER" id="PTHR16089">
    <property type="entry name" value="REST COREPRESSOR COREST PROTEIN-RELATED"/>
    <property type="match status" value="1"/>
</dbReference>
<dbReference type="InterPro" id="IPR017884">
    <property type="entry name" value="SANT_dom"/>
</dbReference>
<comment type="caution">
    <text evidence="15">The sequence shown here is derived from an EMBL/GenBank/DDBJ whole genome shotgun (WGS) entry which is preliminary data.</text>
</comment>
<evidence type="ECO:0000256" key="5">
    <source>
        <dbReference type="ARBA" id="ARBA00023054"/>
    </source>
</evidence>
<keyword evidence="3" id="KW-0677">Repeat</keyword>
<dbReference type="Gene3D" id="1.10.10.60">
    <property type="entry name" value="Homeodomain-like"/>
    <property type="match status" value="1"/>
</dbReference>